<reference evidence="1" key="1">
    <citation type="submission" date="2020-04" db="EMBL/GenBank/DDBJ databases">
        <authorList>
            <person name="Chiriac C."/>
            <person name="Salcher M."/>
            <person name="Ghai R."/>
            <person name="Kavagutti S V."/>
        </authorList>
    </citation>
    <scope>NUCLEOTIDE SEQUENCE</scope>
</reference>
<evidence type="ECO:0000313" key="1">
    <source>
        <dbReference type="EMBL" id="CAB4124325.1"/>
    </source>
</evidence>
<protein>
    <submittedName>
        <fullName evidence="1">Uncharacterized protein</fullName>
    </submittedName>
</protein>
<name>A0A6J5KT74_9CAUD</name>
<proteinExistence type="predicted"/>
<accession>A0A6J5KT74</accession>
<organism evidence="1">
    <name type="scientific">uncultured Caudovirales phage</name>
    <dbReference type="NCBI Taxonomy" id="2100421"/>
    <lineage>
        <taxon>Viruses</taxon>
        <taxon>Duplodnaviria</taxon>
        <taxon>Heunggongvirae</taxon>
        <taxon>Uroviricota</taxon>
        <taxon>Caudoviricetes</taxon>
        <taxon>Peduoviridae</taxon>
        <taxon>Maltschvirus</taxon>
        <taxon>Maltschvirus maltsch</taxon>
    </lineage>
</organism>
<sequence>MYIDKTSYYFKPEALKLIEEKYNAKHMGFWCTKRPDGSWNERPVDVFYVENPDRSKGHSNYFGMFTDRMGTMITNAESAFSELITGVLCEDGEVLVSRYRHDYRTKGTFMVDGGRDYLKMSSPGHLVDIAVVGGEFVFKEVD</sequence>
<dbReference type="EMBL" id="LR796178">
    <property type="protein sequence ID" value="CAB4124325.1"/>
    <property type="molecule type" value="Genomic_DNA"/>
</dbReference>
<gene>
    <name evidence="1" type="ORF">UFOVP49_163</name>
</gene>